<dbReference type="Pfam" id="PF01397">
    <property type="entry name" value="Terpene_synth"/>
    <property type="match status" value="1"/>
</dbReference>
<organism evidence="4 5">
    <name type="scientific">Thalictrum thalictroides</name>
    <name type="common">Rue-anemone</name>
    <name type="synonym">Anemone thalictroides</name>
    <dbReference type="NCBI Taxonomy" id="46969"/>
    <lineage>
        <taxon>Eukaryota</taxon>
        <taxon>Viridiplantae</taxon>
        <taxon>Streptophyta</taxon>
        <taxon>Embryophyta</taxon>
        <taxon>Tracheophyta</taxon>
        <taxon>Spermatophyta</taxon>
        <taxon>Magnoliopsida</taxon>
        <taxon>Ranunculales</taxon>
        <taxon>Ranunculaceae</taxon>
        <taxon>Thalictroideae</taxon>
        <taxon>Thalictrum</taxon>
    </lineage>
</organism>
<feature type="domain" description="Terpene synthase N-terminal" evidence="3">
    <location>
        <begin position="10"/>
        <end position="143"/>
    </location>
</feature>
<accession>A0A7J6VD33</accession>
<dbReference type="PANTHER" id="PTHR31225">
    <property type="entry name" value="OS04G0344100 PROTEIN-RELATED"/>
    <property type="match status" value="1"/>
</dbReference>
<dbReference type="SUPFAM" id="SSF48239">
    <property type="entry name" value="Terpenoid cyclases/Protein prenyltransferases"/>
    <property type="match status" value="1"/>
</dbReference>
<proteinExistence type="predicted"/>
<comment type="caution">
    <text evidence="4">The sequence shown here is derived from an EMBL/GenBank/DDBJ whole genome shotgun (WGS) entry which is preliminary data.</text>
</comment>
<evidence type="ECO:0000256" key="1">
    <source>
        <dbReference type="ARBA" id="ARBA00001946"/>
    </source>
</evidence>
<dbReference type="OrthoDB" id="1877784at2759"/>
<reference evidence="4 5" key="1">
    <citation type="submission" date="2020-06" db="EMBL/GenBank/DDBJ databases">
        <title>Transcriptomic and genomic resources for Thalictrum thalictroides and T. hernandezii: Facilitating candidate gene discovery in an emerging model plant lineage.</title>
        <authorList>
            <person name="Arias T."/>
            <person name="Riano-Pachon D.M."/>
            <person name="Di Stilio V.S."/>
        </authorList>
    </citation>
    <scope>NUCLEOTIDE SEQUENCE [LARGE SCALE GENOMIC DNA]</scope>
    <source>
        <strain evidence="5">cv. WT478/WT964</strain>
        <tissue evidence="4">Leaves</tissue>
    </source>
</reference>
<dbReference type="InterPro" id="IPR050148">
    <property type="entry name" value="Terpene_synthase-like"/>
</dbReference>
<dbReference type="Proteomes" id="UP000554482">
    <property type="component" value="Unassembled WGS sequence"/>
</dbReference>
<dbReference type="GO" id="GO:0010333">
    <property type="term" value="F:terpene synthase activity"/>
    <property type="evidence" value="ECO:0007669"/>
    <property type="project" value="InterPro"/>
</dbReference>
<gene>
    <name evidence="4" type="ORF">FRX31_027600</name>
</gene>
<dbReference type="InterPro" id="IPR001906">
    <property type="entry name" value="Terpene_synth_N"/>
</dbReference>
<evidence type="ECO:0000313" key="4">
    <source>
        <dbReference type="EMBL" id="KAF5182813.1"/>
    </source>
</evidence>
<dbReference type="GO" id="GO:0016114">
    <property type="term" value="P:terpenoid biosynthetic process"/>
    <property type="evidence" value="ECO:0007669"/>
    <property type="project" value="InterPro"/>
</dbReference>
<dbReference type="AlphaFoldDB" id="A0A7J6VD33"/>
<name>A0A7J6VD33_THATH</name>
<comment type="cofactor">
    <cofactor evidence="1">
        <name>Mg(2+)</name>
        <dbReference type="ChEBI" id="CHEBI:18420"/>
    </cofactor>
</comment>
<dbReference type="PANTHER" id="PTHR31225:SF252">
    <property type="entry name" value="TERPENE SYNTHASE 12-RELATED"/>
    <property type="match status" value="1"/>
</dbReference>
<evidence type="ECO:0000256" key="2">
    <source>
        <dbReference type="ARBA" id="ARBA00022842"/>
    </source>
</evidence>
<dbReference type="EMBL" id="JABWDY010034289">
    <property type="protein sequence ID" value="KAF5182813.1"/>
    <property type="molecule type" value="Genomic_DNA"/>
</dbReference>
<dbReference type="Gene3D" id="1.50.10.130">
    <property type="entry name" value="Terpene synthase, N-terminal domain"/>
    <property type="match status" value="1"/>
</dbReference>
<dbReference type="InterPro" id="IPR036965">
    <property type="entry name" value="Terpene_synth_N_sf"/>
</dbReference>
<sequence length="190" mass="22305">MLIDETVGSLTKLELIDDLQRLGIGYHFEKEIKRTLDILPLYKDTLIDDNLHFRALYFWLLRSQHGYKASQDLFNGFKDNTCNWRLGLCDDVEGMLSLYETSHLGLKGENILHEAKDFTAKHLKLFLNENKDPFLAEEVTHALDIPLHWRMPRLEARYYILAYQRDEKMNSVLLELATNSVKVVETSWFI</sequence>
<dbReference type="FunFam" id="1.50.10.130:FF:000001">
    <property type="entry name" value="Isoprene synthase, chloroplastic"/>
    <property type="match status" value="1"/>
</dbReference>
<evidence type="ECO:0000259" key="3">
    <source>
        <dbReference type="Pfam" id="PF01397"/>
    </source>
</evidence>
<keyword evidence="2" id="KW-0460">Magnesium</keyword>
<evidence type="ECO:0000313" key="5">
    <source>
        <dbReference type="Proteomes" id="UP000554482"/>
    </source>
</evidence>
<keyword evidence="5" id="KW-1185">Reference proteome</keyword>
<protein>
    <submittedName>
        <fullName evidence="4">Myrcene synthase protein</fullName>
    </submittedName>
</protein>
<dbReference type="InterPro" id="IPR008930">
    <property type="entry name" value="Terpenoid_cyclase/PrenylTrfase"/>
</dbReference>